<sequence>MIVDKNIVAWNAMVSGYASNDRFYESFSCVKKMQNVGKLMPDVITMINLLPACAQTGALLMAKCGKLKLAEHVFTLINQKNLASWNAMIAAYVQNGWHSEALELFLDIWYNSVKLDAITFASILPAYAEVTSLSEDRQIHAVVTKLRLSSSTVVISNSIIYLYAKCGDLLTARTRFDGMVCKDDVSWNITIMAYAIHGFRRISVQLFHEMIENGIKPNKSTFVSLLSACSISGMVEEGWEYFDSMKRDYSKHFIEEMPLVPTARIWGSVLSASRKTNDIELAEVASKHALSLEHDYTRCYILLSNMYAEAGRWADVETTRTLMIQEGIAKTMGFSTAEKDYKVHRLVDQDGLNAQVNMVNDVMDIITKMTAEDEDVYARRFTKLRRTDLTRKKPNVPENHSMRSAISFGLISTELGSPVLVRKNIKICEDCHNFAKRVSKISKREIVVGDSKVFHHFEDGNCCCGDYL</sequence>
<dbReference type="AlphaFoldDB" id="A0A6A2X2X3"/>
<dbReference type="Gene3D" id="1.25.40.10">
    <property type="entry name" value="Tetratricopeptide repeat domain"/>
    <property type="match status" value="3"/>
</dbReference>
<keyword evidence="2" id="KW-0677">Repeat</keyword>
<dbReference type="GO" id="GO:0009451">
    <property type="term" value="P:RNA modification"/>
    <property type="evidence" value="ECO:0007669"/>
    <property type="project" value="InterPro"/>
</dbReference>
<proteinExistence type="inferred from homology"/>
<comment type="similarity">
    <text evidence="1">Belongs to the PPR family. PCMP-H subfamily.</text>
</comment>
<dbReference type="EMBL" id="VEPZ02001540">
    <property type="protein sequence ID" value="KAE8668981.1"/>
    <property type="molecule type" value="Genomic_DNA"/>
</dbReference>
<dbReference type="Pfam" id="PF13041">
    <property type="entry name" value="PPR_2"/>
    <property type="match status" value="1"/>
</dbReference>
<dbReference type="GO" id="GO:0003723">
    <property type="term" value="F:RNA binding"/>
    <property type="evidence" value="ECO:0007669"/>
    <property type="project" value="InterPro"/>
</dbReference>
<dbReference type="PANTHER" id="PTHR47926:SF452">
    <property type="entry name" value="PENTATRICOPEPTIDE REPEAT-CONTAINING PROTEIN"/>
    <property type="match status" value="1"/>
</dbReference>
<keyword evidence="6" id="KW-1185">Reference proteome</keyword>
<organism evidence="5 6">
    <name type="scientific">Hibiscus syriacus</name>
    <name type="common">Rose of Sharon</name>
    <dbReference type="NCBI Taxonomy" id="106335"/>
    <lineage>
        <taxon>Eukaryota</taxon>
        <taxon>Viridiplantae</taxon>
        <taxon>Streptophyta</taxon>
        <taxon>Embryophyta</taxon>
        <taxon>Tracheophyta</taxon>
        <taxon>Spermatophyta</taxon>
        <taxon>Magnoliopsida</taxon>
        <taxon>eudicotyledons</taxon>
        <taxon>Gunneridae</taxon>
        <taxon>Pentapetalae</taxon>
        <taxon>rosids</taxon>
        <taxon>malvids</taxon>
        <taxon>Malvales</taxon>
        <taxon>Malvaceae</taxon>
        <taxon>Malvoideae</taxon>
        <taxon>Hibiscus</taxon>
    </lineage>
</organism>
<dbReference type="Pfam" id="PF20431">
    <property type="entry name" value="E_motif"/>
    <property type="match status" value="1"/>
</dbReference>
<feature type="repeat" description="PPR" evidence="3">
    <location>
        <begin position="81"/>
        <end position="115"/>
    </location>
</feature>
<feature type="repeat" description="PPR" evidence="3">
    <location>
        <begin position="218"/>
        <end position="248"/>
    </location>
</feature>
<evidence type="ECO:0000259" key="4">
    <source>
        <dbReference type="Pfam" id="PF14432"/>
    </source>
</evidence>
<dbReference type="InterPro" id="IPR046848">
    <property type="entry name" value="E_motif"/>
</dbReference>
<dbReference type="PROSITE" id="PS51375">
    <property type="entry name" value="PPR"/>
    <property type="match status" value="4"/>
</dbReference>
<evidence type="ECO:0000256" key="1">
    <source>
        <dbReference type="ARBA" id="ARBA00006643"/>
    </source>
</evidence>
<name>A0A6A2X2X3_HIBSY</name>
<feature type="domain" description="DYW" evidence="4">
    <location>
        <begin position="393"/>
        <end position="467"/>
    </location>
</feature>
<dbReference type="InterPro" id="IPR032867">
    <property type="entry name" value="DYW_dom"/>
</dbReference>
<evidence type="ECO:0000313" key="6">
    <source>
        <dbReference type="Proteomes" id="UP000436088"/>
    </source>
</evidence>
<dbReference type="FunFam" id="1.25.40.10:FF:000031">
    <property type="entry name" value="Pentatricopeptide repeat-containing protein mitochondrial"/>
    <property type="match status" value="1"/>
</dbReference>
<dbReference type="InterPro" id="IPR011990">
    <property type="entry name" value="TPR-like_helical_dom_sf"/>
</dbReference>
<dbReference type="Proteomes" id="UP000436088">
    <property type="component" value="Unassembled WGS sequence"/>
</dbReference>
<evidence type="ECO:0000313" key="5">
    <source>
        <dbReference type="EMBL" id="KAE8668981.1"/>
    </source>
</evidence>
<dbReference type="InterPro" id="IPR002885">
    <property type="entry name" value="PPR_rpt"/>
</dbReference>
<feature type="repeat" description="PPR" evidence="3">
    <location>
        <begin position="6"/>
        <end position="40"/>
    </location>
</feature>
<dbReference type="GO" id="GO:0008270">
    <property type="term" value="F:zinc ion binding"/>
    <property type="evidence" value="ECO:0007669"/>
    <property type="project" value="InterPro"/>
</dbReference>
<accession>A0A6A2X2X3</accession>
<comment type="caution">
    <text evidence="5">The sequence shown here is derived from an EMBL/GenBank/DDBJ whole genome shotgun (WGS) entry which is preliminary data.</text>
</comment>
<reference evidence="5" key="1">
    <citation type="submission" date="2019-09" db="EMBL/GenBank/DDBJ databases">
        <title>Draft genome information of white flower Hibiscus syriacus.</title>
        <authorList>
            <person name="Kim Y.-M."/>
        </authorList>
    </citation>
    <scope>NUCLEOTIDE SEQUENCE [LARGE SCALE GENOMIC DNA]</scope>
    <source>
        <strain evidence="5">YM2019G1</strain>
    </source>
</reference>
<gene>
    <name evidence="5" type="ORF">F3Y22_tig00112276pilonHSYRG00037</name>
</gene>
<protein>
    <recommendedName>
        <fullName evidence="4">DYW domain-containing protein</fullName>
    </recommendedName>
</protein>
<evidence type="ECO:0000256" key="2">
    <source>
        <dbReference type="ARBA" id="ARBA00022737"/>
    </source>
</evidence>
<feature type="repeat" description="PPR" evidence="3">
    <location>
        <begin position="183"/>
        <end position="217"/>
    </location>
</feature>
<dbReference type="NCBIfam" id="TIGR00756">
    <property type="entry name" value="PPR"/>
    <property type="match status" value="3"/>
</dbReference>
<dbReference type="Pfam" id="PF01535">
    <property type="entry name" value="PPR"/>
    <property type="match status" value="2"/>
</dbReference>
<dbReference type="Pfam" id="PF14432">
    <property type="entry name" value="DYW_deaminase"/>
    <property type="match status" value="1"/>
</dbReference>
<dbReference type="InterPro" id="IPR046960">
    <property type="entry name" value="PPR_At4g14850-like_plant"/>
</dbReference>
<dbReference type="SUPFAM" id="SSF48452">
    <property type="entry name" value="TPR-like"/>
    <property type="match status" value="1"/>
</dbReference>
<dbReference type="PANTHER" id="PTHR47926">
    <property type="entry name" value="PENTATRICOPEPTIDE REPEAT-CONTAINING PROTEIN"/>
    <property type="match status" value="1"/>
</dbReference>
<evidence type="ECO:0000256" key="3">
    <source>
        <dbReference type="PROSITE-ProRule" id="PRU00708"/>
    </source>
</evidence>